<accession>A0A0F5JX35</accession>
<feature type="compositionally biased region" description="Polar residues" evidence="6">
    <location>
        <begin position="122"/>
        <end position="131"/>
    </location>
</feature>
<evidence type="ECO:0000256" key="6">
    <source>
        <dbReference type="SAM" id="MobiDB-lite"/>
    </source>
</evidence>
<dbReference type="GO" id="GO:0003700">
    <property type="term" value="F:DNA-binding transcription factor activity"/>
    <property type="evidence" value="ECO:0007669"/>
    <property type="project" value="InterPro"/>
</dbReference>
<dbReference type="InterPro" id="IPR004839">
    <property type="entry name" value="Aminotransferase_I/II_large"/>
</dbReference>
<dbReference type="InterPro" id="IPR000524">
    <property type="entry name" value="Tscrpt_reg_HTH_GntR"/>
</dbReference>
<reference evidence="8 9" key="1">
    <citation type="submission" date="2015-03" db="EMBL/GenBank/DDBJ databases">
        <title>Draft Genome Sequence of Burkholderia andropogonis type strain ICMP2807, isolated from Sorghum bicolor.</title>
        <authorList>
            <person name="Lopes-Santos L."/>
            <person name="Castro D.B."/>
            <person name="Ottoboni L.M."/>
            <person name="Park D."/>
            <person name="Weirc B.S."/>
            <person name="Destefano S.A."/>
        </authorList>
    </citation>
    <scope>NUCLEOTIDE SEQUENCE [LARGE SCALE GENOMIC DNA]</scope>
    <source>
        <strain evidence="8 9">ICMP2807</strain>
    </source>
</reference>
<protein>
    <submittedName>
        <fullName evidence="8">GntR family transcriptional regulator</fullName>
    </submittedName>
</protein>
<dbReference type="Pfam" id="PF00392">
    <property type="entry name" value="GntR"/>
    <property type="match status" value="1"/>
</dbReference>
<dbReference type="InterPro" id="IPR051446">
    <property type="entry name" value="HTH_trans_reg/aminotransferase"/>
</dbReference>
<evidence type="ECO:0000256" key="2">
    <source>
        <dbReference type="ARBA" id="ARBA00022898"/>
    </source>
</evidence>
<dbReference type="Pfam" id="PF00155">
    <property type="entry name" value="Aminotran_1_2"/>
    <property type="match status" value="1"/>
</dbReference>
<dbReference type="InterPro" id="IPR015422">
    <property type="entry name" value="PyrdxlP-dep_Trfase_small"/>
</dbReference>
<dbReference type="PANTHER" id="PTHR46577:SF2">
    <property type="entry name" value="TRANSCRIPTIONAL REGULATORY PROTEIN"/>
    <property type="match status" value="1"/>
</dbReference>
<dbReference type="AlphaFoldDB" id="A0A0F5JX35"/>
<dbReference type="PANTHER" id="PTHR46577">
    <property type="entry name" value="HTH-TYPE TRANSCRIPTIONAL REGULATORY PROTEIN GABR"/>
    <property type="match status" value="1"/>
</dbReference>
<evidence type="ECO:0000313" key="8">
    <source>
        <dbReference type="EMBL" id="KKB62388.1"/>
    </source>
</evidence>
<keyword evidence="9" id="KW-1185">Reference proteome</keyword>
<evidence type="ECO:0000313" key="9">
    <source>
        <dbReference type="Proteomes" id="UP000033618"/>
    </source>
</evidence>
<name>A0A0F5JX35_9BURK</name>
<evidence type="ECO:0000259" key="7">
    <source>
        <dbReference type="PROSITE" id="PS50949"/>
    </source>
</evidence>
<feature type="region of interest" description="Disordered" evidence="6">
    <location>
        <begin position="113"/>
        <end position="135"/>
    </location>
</feature>
<keyword evidence="4" id="KW-0238">DNA-binding</keyword>
<dbReference type="Gene3D" id="1.10.10.10">
    <property type="entry name" value="Winged helix-like DNA-binding domain superfamily/Winged helix DNA-binding domain"/>
    <property type="match status" value="1"/>
</dbReference>
<dbReference type="CDD" id="cd00609">
    <property type="entry name" value="AAT_like"/>
    <property type="match status" value="1"/>
</dbReference>
<comment type="caution">
    <text evidence="8">The sequence shown here is derived from an EMBL/GenBank/DDBJ whole genome shotgun (WGS) entry which is preliminary data.</text>
</comment>
<gene>
    <name evidence="8" type="ORF">WM40_17215</name>
</gene>
<keyword evidence="5" id="KW-0804">Transcription</keyword>
<dbReference type="Proteomes" id="UP000033618">
    <property type="component" value="Unassembled WGS sequence"/>
</dbReference>
<dbReference type="GO" id="GO:0030170">
    <property type="term" value="F:pyridoxal phosphate binding"/>
    <property type="evidence" value="ECO:0007669"/>
    <property type="project" value="InterPro"/>
</dbReference>
<dbReference type="InterPro" id="IPR036388">
    <property type="entry name" value="WH-like_DNA-bd_sf"/>
</dbReference>
<dbReference type="PATRIC" id="fig|28092.6.peg.4055"/>
<dbReference type="EMBL" id="LAQU01000020">
    <property type="protein sequence ID" value="KKB62388.1"/>
    <property type="molecule type" value="Genomic_DNA"/>
</dbReference>
<keyword evidence="3" id="KW-0805">Transcription regulation</keyword>
<dbReference type="SMART" id="SM00345">
    <property type="entry name" value="HTH_GNTR"/>
    <property type="match status" value="1"/>
</dbReference>
<dbReference type="RefSeq" id="WP_036006851.1">
    <property type="nucleotide sequence ID" value="NZ_CADFGU010000013.1"/>
</dbReference>
<dbReference type="GO" id="GO:0003677">
    <property type="term" value="F:DNA binding"/>
    <property type="evidence" value="ECO:0007669"/>
    <property type="project" value="UniProtKB-KW"/>
</dbReference>
<proteinExistence type="inferred from homology"/>
<evidence type="ECO:0000256" key="1">
    <source>
        <dbReference type="ARBA" id="ARBA00005384"/>
    </source>
</evidence>
<evidence type="ECO:0000256" key="5">
    <source>
        <dbReference type="ARBA" id="ARBA00023163"/>
    </source>
</evidence>
<dbReference type="CDD" id="cd07377">
    <property type="entry name" value="WHTH_GntR"/>
    <property type="match status" value="1"/>
</dbReference>
<dbReference type="InterPro" id="IPR036390">
    <property type="entry name" value="WH_DNA-bd_sf"/>
</dbReference>
<dbReference type="SUPFAM" id="SSF46785">
    <property type="entry name" value="Winged helix' DNA-binding domain"/>
    <property type="match status" value="1"/>
</dbReference>
<dbReference type="InterPro" id="IPR015421">
    <property type="entry name" value="PyrdxlP-dep_Trfase_major"/>
</dbReference>
<evidence type="ECO:0000256" key="3">
    <source>
        <dbReference type="ARBA" id="ARBA00023015"/>
    </source>
</evidence>
<dbReference type="Gene3D" id="3.90.1150.10">
    <property type="entry name" value="Aspartate Aminotransferase, domain 1"/>
    <property type="match status" value="1"/>
</dbReference>
<dbReference type="Gene3D" id="3.40.640.10">
    <property type="entry name" value="Type I PLP-dependent aspartate aminotransferase-like (Major domain)"/>
    <property type="match status" value="1"/>
</dbReference>
<comment type="similarity">
    <text evidence="1">In the C-terminal section; belongs to the class-I pyridoxal-phosphate-dependent aminotransferase family.</text>
</comment>
<dbReference type="SUPFAM" id="SSF53383">
    <property type="entry name" value="PLP-dependent transferases"/>
    <property type="match status" value="1"/>
</dbReference>
<evidence type="ECO:0000256" key="4">
    <source>
        <dbReference type="ARBA" id="ARBA00023125"/>
    </source>
</evidence>
<dbReference type="STRING" id="28092.WM40_17215"/>
<dbReference type="PROSITE" id="PS50949">
    <property type="entry name" value="HTH_GNTR"/>
    <property type="match status" value="1"/>
</dbReference>
<feature type="domain" description="HTH gntR-type" evidence="7">
    <location>
        <begin position="17"/>
        <end position="85"/>
    </location>
</feature>
<keyword evidence="2" id="KW-0663">Pyridoxal phosphate</keyword>
<organism evidence="8 9">
    <name type="scientific">Robbsia andropogonis</name>
    <dbReference type="NCBI Taxonomy" id="28092"/>
    <lineage>
        <taxon>Bacteria</taxon>
        <taxon>Pseudomonadati</taxon>
        <taxon>Pseudomonadota</taxon>
        <taxon>Betaproteobacteria</taxon>
        <taxon>Burkholderiales</taxon>
        <taxon>Burkholderiaceae</taxon>
        <taxon>Robbsia</taxon>
    </lineage>
</organism>
<sequence>MSTILEQIPSPMGSDQLTLVEQLVLWARRRIDERVFRPGLRMPSIRRLASEKGVSPATVVDAYERLVSQGYLEARRGSGFYVLERLNEQPGSAYHMGTGPSAATMNAAVRNGSGAAPGATVRSANTPSGSRARSAGATVPSAAAIDVPWLLNNIMHNSAPEKAPGLGFLPTDWLDAEMLAQAVKRIGRQNGGALLRYGLPQGSLPLRQQLQIHLAGLEIGATPEQIVTLSGITNAVDLISRLYLQPGDAVLVGDPAWFQMFGRIVGQGARLLGVPYTANGPDLDALEMLAQTWRPKLMVINSVLHNPTGTSLSAAQAYRILQIAERYDFIIVEDDIYGDLCPPNHPAVRLASLDQLRRVIYAGSFSKTLAPNLRVGYVACDAVLAKRISDQKLLAALTTPELGERIIYGVLTEGHYRRHVERLRHKLDGVRAPAIAALKQAGATLLCEPEAGMFVWANVHSDSSAMAAAAHEAGFLLAPGALFSPSQTPSTYLRLNICSSTHPDFLLFLTDYIQRHGQ</sequence>
<dbReference type="InterPro" id="IPR015424">
    <property type="entry name" value="PyrdxlP-dep_Trfase"/>
</dbReference>